<dbReference type="AlphaFoldDB" id="A0A6J5H2X1"/>
<dbReference type="GO" id="GO:0055085">
    <property type="term" value="P:transmembrane transport"/>
    <property type="evidence" value="ECO:0007669"/>
    <property type="project" value="InterPro"/>
</dbReference>
<evidence type="ECO:0000256" key="5">
    <source>
        <dbReference type="ARBA" id="ARBA00022989"/>
    </source>
</evidence>
<comment type="similarity">
    <text evidence="7">Belongs to the binding-protein-dependent transport system permease family.</text>
</comment>
<feature type="transmembrane region" description="Helical" evidence="7">
    <location>
        <begin position="40"/>
        <end position="59"/>
    </location>
</feature>
<gene>
    <name evidence="9" type="ORF">LMG27177_06882</name>
</gene>
<dbReference type="EMBL" id="CADIKI010000030">
    <property type="protein sequence ID" value="CAB3809704.1"/>
    <property type="molecule type" value="Genomic_DNA"/>
</dbReference>
<feature type="transmembrane region" description="Helical" evidence="7">
    <location>
        <begin position="101"/>
        <end position="130"/>
    </location>
</feature>
<dbReference type="InterPro" id="IPR000515">
    <property type="entry name" value="MetI-like"/>
</dbReference>
<name>A0A6J5H2X1_9BURK</name>
<dbReference type="RefSeq" id="WP_175165897.1">
    <property type="nucleotide sequence ID" value="NZ_CADIKI010000030.1"/>
</dbReference>
<evidence type="ECO:0000256" key="1">
    <source>
        <dbReference type="ARBA" id="ARBA00004651"/>
    </source>
</evidence>
<evidence type="ECO:0000259" key="8">
    <source>
        <dbReference type="PROSITE" id="PS50928"/>
    </source>
</evidence>
<evidence type="ECO:0000256" key="2">
    <source>
        <dbReference type="ARBA" id="ARBA00022448"/>
    </source>
</evidence>
<keyword evidence="10" id="KW-1185">Reference proteome</keyword>
<keyword evidence="4 7" id="KW-0812">Transmembrane</keyword>
<proteinExistence type="inferred from homology"/>
<dbReference type="Gene3D" id="1.10.3720.10">
    <property type="entry name" value="MetI-like"/>
    <property type="match status" value="1"/>
</dbReference>
<accession>A0A6J5H2X1</accession>
<sequence length="302" mass="32106">MTMQQLAKQKEALVAASRSRNAPPMKKDIVKPASLGPSRASVFVWQCLIVVGFLAAWQWTPEIPWVHSHIKFASPFFISSPSLAFETSWRLMSGSAGTGTIWNAFGLTMGAALIGTLISVVAGAVLGLLLSHWDFANAVAKPLVIIINAIPRIAIIPIIVLIAGASTQTDIWTVVTVNLFVVFYNALAGGQHVKPEMLQNARILGASNLDILLHVRGPYALAWTFSALPNAVAFGIIGAVTAELFSGGDGMGRLLMTAVDTTNADLTFGVIIILSITGVVLVSLVESLRKVLIPWWGKAGGL</sequence>
<keyword evidence="2 7" id="KW-0813">Transport</keyword>
<feature type="transmembrane region" description="Helical" evidence="7">
    <location>
        <begin position="142"/>
        <end position="165"/>
    </location>
</feature>
<evidence type="ECO:0000313" key="10">
    <source>
        <dbReference type="Proteomes" id="UP000494252"/>
    </source>
</evidence>
<evidence type="ECO:0000256" key="4">
    <source>
        <dbReference type="ARBA" id="ARBA00022692"/>
    </source>
</evidence>
<dbReference type="PROSITE" id="PS50928">
    <property type="entry name" value="ABC_TM1"/>
    <property type="match status" value="1"/>
</dbReference>
<dbReference type="PANTHER" id="PTHR30151:SF20">
    <property type="entry name" value="ABC TRANSPORTER PERMEASE PROTEIN HI_0355-RELATED"/>
    <property type="match status" value="1"/>
</dbReference>
<feature type="transmembrane region" description="Helical" evidence="7">
    <location>
        <begin position="171"/>
        <end position="188"/>
    </location>
</feature>
<dbReference type="GO" id="GO:0005886">
    <property type="term" value="C:plasma membrane"/>
    <property type="evidence" value="ECO:0007669"/>
    <property type="project" value="UniProtKB-SubCell"/>
</dbReference>
<evidence type="ECO:0000313" key="9">
    <source>
        <dbReference type="EMBL" id="CAB3809704.1"/>
    </source>
</evidence>
<feature type="transmembrane region" description="Helical" evidence="7">
    <location>
        <begin position="220"/>
        <end position="246"/>
    </location>
</feature>
<keyword evidence="5 7" id="KW-1133">Transmembrane helix</keyword>
<keyword evidence="6 7" id="KW-0472">Membrane</keyword>
<dbReference type="Pfam" id="PF00528">
    <property type="entry name" value="BPD_transp_1"/>
    <property type="match status" value="1"/>
</dbReference>
<dbReference type="Proteomes" id="UP000494252">
    <property type="component" value="Unassembled WGS sequence"/>
</dbReference>
<comment type="subcellular location">
    <subcellularLocation>
        <location evidence="1 7">Cell membrane</location>
        <topology evidence="1 7">Multi-pass membrane protein</topology>
    </subcellularLocation>
</comment>
<feature type="domain" description="ABC transmembrane type-1" evidence="8">
    <location>
        <begin position="105"/>
        <end position="289"/>
    </location>
</feature>
<organism evidence="9 10">
    <name type="scientific">Paraburkholderia fynbosensis</name>
    <dbReference type="NCBI Taxonomy" id="1200993"/>
    <lineage>
        <taxon>Bacteria</taxon>
        <taxon>Pseudomonadati</taxon>
        <taxon>Pseudomonadota</taxon>
        <taxon>Betaproteobacteria</taxon>
        <taxon>Burkholderiales</taxon>
        <taxon>Burkholderiaceae</taxon>
        <taxon>Paraburkholderia</taxon>
    </lineage>
</organism>
<evidence type="ECO:0000256" key="6">
    <source>
        <dbReference type="ARBA" id="ARBA00023136"/>
    </source>
</evidence>
<evidence type="ECO:0000256" key="3">
    <source>
        <dbReference type="ARBA" id="ARBA00022475"/>
    </source>
</evidence>
<protein>
    <recommendedName>
        <fullName evidence="8">ABC transmembrane type-1 domain-containing protein</fullName>
    </recommendedName>
</protein>
<evidence type="ECO:0000256" key="7">
    <source>
        <dbReference type="RuleBase" id="RU363032"/>
    </source>
</evidence>
<dbReference type="InterPro" id="IPR035906">
    <property type="entry name" value="MetI-like_sf"/>
</dbReference>
<feature type="transmembrane region" description="Helical" evidence="7">
    <location>
        <begin position="266"/>
        <end position="285"/>
    </location>
</feature>
<dbReference type="PANTHER" id="PTHR30151">
    <property type="entry name" value="ALKANE SULFONATE ABC TRANSPORTER-RELATED, MEMBRANE SUBUNIT"/>
    <property type="match status" value="1"/>
</dbReference>
<reference evidence="9 10" key="1">
    <citation type="submission" date="2020-04" db="EMBL/GenBank/DDBJ databases">
        <authorList>
            <person name="De Canck E."/>
        </authorList>
    </citation>
    <scope>NUCLEOTIDE SEQUENCE [LARGE SCALE GENOMIC DNA]</scope>
    <source>
        <strain evidence="9 10">LMG 27177</strain>
    </source>
</reference>
<keyword evidence="3" id="KW-1003">Cell membrane</keyword>
<dbReference type="SUPFAM" id="SSF161098">
    <property type="entry name" value="MetI-like"/>
    <property type="match status" value="1"/>
</dbReference>